<evidence type="ECO:0000256" key="3">
    <source>
        <dbReference type="ARBA" id="ARBA00022989"/>
    </source>
</evidence>
<evidence type="ECO:0000259" key="6">
    <source>
        <dbReference type="Pfam" id="PF06813"/>
    </source>
</evidence>
<keyword evidence="9" id="KW-1185">Reference proteome</keyword>
<dbReference type="OrthoDB" id="410267at2759"/>
<feature type="transmembrane region" description="Helical" evidence="5">
    <location>
        <begin position="210"/>
        <end position="230"/>
    </location>
</feature>
<organism evidence="8 9">
    <name type="scientific">Spirodela intermedia</name>
    <name type="common">Intermediate duckweed</name>
    <dbReference type="NCBI Taxonomy" id="51605"/>
    <lineage>
        <taxon>Eukaryota</taxon>
        <taxon>Viridiplantae</taxon>
        <taxon>Streptophyta</taxon>
        <taxon>Embryophyta</taxon>
        <taxon>Tracheophyta</taxon>
        <taxon>Spermatophyta</taxon>
        <taxon>Magnoliopsida</taxon>
        <taxon>Liliopsida</taxon>
        <taxon>Araceae</taxon>
        <taxon>Lemnoideae</taxon>
        <taxon>Spirodela</taxon>
    </lineage>
</organism>
<dbReference type="EMBL" id="LR746277">
    <property type="protein sequence ID" value="CAA7407530.1"/>
    <property type="molecule type" value="Genomic_DNA"/>
</dbReference>
<accession>A0A7I8LCF0</accession>
<keyword evidence="2 5" id="KW-0812">Transmembrane</keyword>
<dbReference type="PROSITE" id="PS51257">
    <property type="entry name" value="PROKAR_LIPOPROTEIN"/>
    <property type="match status" value="1"/>
</dbReference>
<feature type="transmembrane region" description="Helical" evidence="5">
    <location>
        <begin position="345"/>
        <end position="367"/>
    </location>
</feature>
<dbReference type="PANTHER" id="PTHR21576:SF154">
    <property type="entry name" value="OS04G0502800 PROTEIN"/>
    <property type="match status" value="1"/>
</dbReference>
<feature type="transmembrane region" description="Helical" evidence="5">
    <location>
        <begin position="412"/>
        <end position="433"/>
    </location>
</feature>
<dbReference type="Gene3D" id="1.20.1250.20">
    <property type="entry name" value="MFS general substrate transporter like domains"/>
    <property type="match status" value="1"/>
</dbReference>
<evidence type="ECO:0000313" key="8">
    <source>
        <dbReference type="EMBL" id="CAA7407530.1"/>
    </source>
</evidence>
<evidence type="ECO:0000256" key="4">
    <source>
        <dbReference type="ARBA" id="ARBA00023136"/>
    </source>
</evidence>
<dbReference type="InterPro" id="IPR036259">
    <property type="entry name" value="MFS_trans_sf"/>
</dbReference>
<feature type="domain" description="NFD4 C-terminal" evidence="7">
    <location>
        <begin position="340"/>
        <end position="549"/>
    </location>
</feature>
<name>A0A7I8LCF0_SPIIN</name>
<keyword evidence="3 5" id="KW-1133">Transmembrane helix</keyword>
<evidence type="ECO:0000256" key="1">
    <source>
        <dbReference type="ARBA" id="ARBA00004141"/>
    </source>
</evidence>
<dbReference type="AlphaFoldDB" id="A0A7I8LCF0"/>
<evidence type="ECO:0000256" key="5">
    <source>
        <dbReference type="SAM" id="Phobius"/>
    </source>
</evidence>
<feature type="transmembrane region" description="Helical" evidence="5">
    <location>
        <begin position="14"/>
        <end position="36"/>
    </location>
</feature>
<feature type="transmembrane region" description="Helical" evidence="5">
    <location>
        <begin position="242"/>
        <end position="260"/>
    </location>
</feature>
<feature type="transmembrane region" description="Helical" evidence="5">
    <location>
        <begin position="522"/>
        <end position="543"/>
    </location>
</feature>
<comment type="subcellular location">
    <subcellularLocation>
        <location evidence="1">Membrane</location>
        <topology evidence="1">Multi-pass membrane protein</topology>
    </subcellularLocation>
</comment>
<feature type="transmembrane region" description="Helical" evidence="5">
    <location>
        <begin position="439"/>
        <end position="458"/>
    </location>
</feature>
<feature type="transmembrane region" description="Helical" evidence="5">
    <location>
        <begin position="109"/>
        <end position="132"/>
    </location>
</feature>
<dbReference type="CDD" id="cd17354">
    <property type="entry name" value="MFS_Mch1p_like"/>
    <property type="match status" value="1"/>
</dbReference>
<dbReference type="PANTHER" id="PTHR21576">
    <property type="entry name" value="UNCHARACTERIZED NODULIN-LIKE PROTEIN"/>
    <property type="match status" value="1"/>
</dbReference>
<evidence type="ECO:0000256" key="2">
    <source>
        <dbReference type="ARBA" id="ARBA00022692"/>
    </source>
</evidence>
<feature type="transmembrane region" description="Helical" evidence="5">
    <location>
        <begin position="144"/>
        <end position="166"/>
    </location>
</feature>
<feature type="transmembrane region" description="Helical" evidence="5">
    <location>
        <begin position="379"/>
        <end position="400"/>
    </location>
</feature>
<evidence type="ECO:0000259" key="7">
    <source>
        <dbReference type="Pfam" id="PF23262"/>
    </source>
</evidence>
<feature type="transmembrane region" description="Helical" evidence="5">
    <location>
        <begin position="172"/>
        <end position="190"/>
    </location>
</feature>
<feature type="domain" description="Nodulin-like" evidence="6">
    <location>
        <begin position="13"/>
        <end position="259"/>
    </location>
</feature>
<dbReference type="InterPro" id="IPR056555">
    <property type="entry name" value="NFD4_C"/>
</dbReference>
<dbReference type="GO" id="GO:0016020">
    <property type="term" value="C:membrane"/>
    <property type="evidence" value="ECO:0007669"/>
    <property type="project" value="UniProtKB-SubCell"/>
</dbReference>
<evidence type="ECO:0000313" key="9">
    <source>
        <dbReference type="Proteomes" id="UP000663760"/>
    </source>
</evidence>
<feature type="transmembrane region" description="Helical" evidence="5">
    <location>
        <begin position="78"/>
        <end position="97"/>
    </location>
</feature>
<keyword evidence="4 5" id="KW-0472">Membrane</keyword>
<dbReference type="Pfam" id="PF23262">
    <property type="entry name" value="NFD4_C"/>
    <property type="match status" value="1"/>
</dbReference>
<protein>
    <submittedName>
        <fullName evidence="8">Uncharacterized protein</fullName>
    </submittedName>
</protein>
<dbReference type="Proteomes" id="UP000663760">
    <property type="component" value="Chromosome 14"/>
</dbReference>
<feature type="transmembrane region" description="Helical" evidence="5">
    <location>
        <begin position="470"/>
        <end position="491"/>
    </location>
</feature>
<dbReference type="InterPro" id="IPR010658">
    <property type="entry name" value="Nodulin-like"/>
</dbReference>
<dbReference type="SUPFAM" id="SSF103473">
    <property type="entry name" value="MFS general substrate transporter"/>
    <property type="match status" value="1"/>
</dbReference>
<reference evidence="8" key="1">
    <citation type="submission" date="2020-02" db="EMBL/GenBank/DDBJ databases">
        <authorList>
            <person name="Scholz U."/>
            <person name="Mascher M."/>
            <person name="Fiebig A."/>
        </authorList>
    </citation>
    <scope>NUCLEOTIDE SEQUENCE</scope>
</reference>
<proteinExistence type="predicted"/>
<sequence length="566" mass="60087">MPAMAVKNGSRPPWVGLGAAVWVQMAAGCGYTFPLYSPALKSALGLTQQQLTILGVANDVGENIGVLPGVLCNRIPPWGILLVGAACSFAGFGALWLAVSRTVTSIPYWLLWIALVVATNSSAWLGTGVVVTNMRNFPLSRGTVAGLLKGYAGLSAAVYTGIYAGILHNSSTSILLLLTLGIPLVSILLMSFVRPCTPASGDNTTEGGHFLFVQASSVLLGLYLVITVVLDDAFSLNDAVSYTFVGGMVLLLLAPLGIPLKMTVFPATDKKNGPSAPVDPEEPELKEVLLSKSSSSVILRSSQELDDASEMGILLAEGEGAVKMKRRPRRGDDFRFREALVKADFWLLFLVYFLGVGSGVTVLNNLAQIATASYVEDTTILLTLFSFCNFIGRLGGGVISEHFVRSRALPRTIWIAFTQLTMVFIFLLFASAINGALHASLALLGICYGVQICIMVPTASELFGLKHFGVIYNFLSLGNPMGALLFSGLLAGSVYDEAAARQHQGDVGPTVASCVGPECFRLTFLLLAAFCGVGFLLSLVLTLRVRPVYQMLYSGGSFSTGRSSGH</sequence>
<dbReference type="Pfam" id="PF06813">
    <property type="entry name" value="Nodulin-like"/>
    <property type="match status" value="1"/>
</dbReference>
<gene>
    <name evidence="8" type="ORF">SI8410_14018208</name>
</gene>